<sequence>MNHMPRETWLDFIRGTLAPEERDVCDAHLAEDCASCFELYLEALEELAEELPEPDAASLQASVMEQWDLEHRSAAPAIVTGSRRHRLPWLQHPLFHYGAAAAITMLLMGSGAFQFLLGSVSAAVEQAPPDSTRPASETEPYSVRWMEKTVGLLDRIEPKRERGDNR</sequence>
<keyword evidence="1" id="KW-0472">Membrane</keyword>
<dbReference type="RefSeq" id="WP_016362213.1">
    <property type="nucleotide sequence ID" value="NC_017672.3"/>
</dbReference>
<gene>
    <name evidence="2" type="ORF">B2K_00110</name>
</gene>
<dbReference type="OrthoDB" id="1955013at2"/>
<dbReference type="Proteomes" id="UP000007392">
    <property type="component" value="Chromosome"/>
</dbReference>
<evidence type="ECO:0000256" key="1">
    <source>
        <dbReference type="SAM" id="Phobius"/>
    </source>
</evidence>
<dbReference type="EMBL" id="CP003422">
    <property type="protein sequence ID" value="AFH59149.2"/>
    <property type="molecule type" value="Genomic_DNA"/>
</dbReference>
<dbReference type="KEGG" id="pmw:B2K_00110"/>
<evidence type="ECO:0000313" key="2">
    <source>
        <dbReference type="EMBL" id="AFH59149.2"/>
    </source>
</evidence>
<protein>
    <submittedName>
        <fullName evidence="2">Uncharacterized protein</fullName>
    </submittedName>
</protein>
<proteinExistence type="predicted"/>
<dbReference type="HOGENOM" id="CLU_138504_0_0_9"/>
<name>I0B9V2_9BACL</name>
<dbReference type="AlphaFoldDB" id="I0B9V2"/>
<reference evidence="2 3" key="1">
    <citation type="submission" date="2013-06" db="EMBL/GenBank/DDBJ databases">
        <title>Complete genome sequence of Paenibacillus mucilaginosus K02.</title>
        <authorList>
            <person name="Xiao B."/>
            <person name="Sun L."/>
            <person name="Xiao L."/>
            <person name="Lian B."/>
        </authorList>
    </citation>
    <scope>NUCLEOTIDE SEQUENCE [LARGE SCALE GENOMIC DNA]</scope>
    <source>
        <strain evidence="2 3">K02</strain>
    </source>
</reference>
<keyword evidence="1" id="KW-0812">Transmembrane</keyword>
<organism evidence="2 3">
    <name type="scientific">Paenibacillus mucilaginosus K02</name>
    <dbReference type="NCBI Taxonomy" id="997761"/>
    <lineage>
        <taxon>Bacteria</taxon>
        <taxon>Bacillati</taxon>
        <taxon>Bacillota</taxon>
        <taxon>Bacilli</taxon>
        <taxon>Bacillales</taxon>
        <taxon>Paenibacillaceae</taxon>
        <taxon>Paenibacillus</taxon>
    </lineage>
</organism>
<evidence type="ECO:0000313" key="3">
    <source>
        <dbReference type="Proteomes" id="UP000007392"/>
    </source>
</evidence>
<accession>I0B9V2</accession>
<keyword evidence="1" id="KW-1133">Transmembrane helix</keyword>
<feature type="transmembrane region" description="Helical" evidence="1">
    <location>
        <begin position="94"/>
        <end position="117"/>
    </location>
</feature>